<keyword evidence="6" id="KW-0408">Iron</keyword>
<gene>
    <name evidence="9" type="ORF">INT44_001343</name>
</gene>
<evidence type="ECO:0000313" key="9">
    <source>
        <dbReference type="EMBL" id="KAG2188588.1"/>
    </source>
</evidence>
<evidence type="ECO:0008006" key="11">
    <source>
        <dbReference type="Google" id="ProtNLM"/>
    </source>
</evidence>
<comment type="caution">
    <text evidence="9">The sequence shown here is derived from an EMBL/GenBank/DDBJ whole genome shotgun (WGS) entry which is preliminary data.</text>
</comment>
<evidence type="ECO:0000259" key="7">
    <source>
        <dbReference type="Pfam" id="PF02668"/>
    </source>
</evidence>
<dbReference type="Proteomes" id="UP000612746">
    <property type="component" value="Unassembled WGS sequence"/>
</dbReference>
<evidence type="ECO:0000259" key="8">
    <source>
        <dbReference type="Pfam" id="PF06155"/>
    </source>
</evidence>
<dbReference type="InterPro" id="IPR010376">
    <property type="entry name" value="GBBH-like_N"/>
</dbReference>
<evidence type="ECO:0000313" key="10">
    <source>
        <dbReference type="Proteomes" id="UP000612746"/>
    </source>
</evidence>
<comment type="cofactor">
    <cofactor evidence="1">
        <name>Fe(2+)</name>
        <dbReference type="ChEBI" id="CHEBI:29033"/>
    </cofactor>
</comment>
<evidence type="ECO:0000256" key="1">
    <source>
        <dbReference type="ARBA" id="ARBA00001954"/>
    </source>
</evidence>
<dbReference type="GO" id="GO:0046872">
    <property type="term" value="F:metal ion binding"/>
    <property type="evidence" value="ECO:0007669"/>
    <property type="project" value="UniProtKB-KW"/>
</dbReference>
<evidence type="ECO:0000256" key="5">
    <source>
        <dbReference type="ARBA" id="ARBA00023002"/>
    </source>
</evidence>
<dbReference type="Pfam" id="PF06155">
    <property type="entry name" value="GBBH-like_N"/>
    <property type="match status" value="1"/>
</dbReference>
<organism evidence="9 10">
    <name type="scientific">Umbelopsis vinacea</name>
    <dbReference type="NCBI Taxonomy" id="44442"/>
    <lineage>
        <taxon>Eukaryota</taxon>
        <taxon>Fungi</taxon>
        <taxon>Fungi incertae sedis</taxon>
        <taxon>Mucoromycota</taxon>
        <taxon>Mucoromycotina</taxon>
        <taxon>Umbelopsidomycetes</taxon>
        <taxon>Umbelopsidales</taxon>
        <taxon>Umbelopsidaceae</taxon>
        <taxon>Umbelopsis</taxon>
    </lineage>
</organism>
<feature type="domain" description="TauD/TfdA-like" evidence="7">
    <location>
        <begin position="174"/>
        <end position="413"/>
    </location>
</feature>
<dbReference type="OrthoDB" id="406634at2759"/>
<name>A0A8H7UQS6_9FUNG</name>
<keyword evidence="4" id="KW-0223">Dioxygenase</keyword>
<dbReference type="Gene3D" id="3.30.2020.30">
    <property type="match status" value="1"/>
</dbReference>
<accession>A0A8H7UQS6</accession>
<dbReference type="EMBL" id="JAEPRA010000002">
    <property type="protein sequence ID" value="KAG2188588.1"/>
    <property type="molecule type" value="Genomic_DNA"/>
</dbReference>
<reference evidence="9" key="1">
    <citation type="submission" date="2020-12" db="EMBL/GenBank/DDBJ databases">
        <title>Metabolic potential, ecology and presence of endohyphal bacteria is reflected in genomic diversity of Mucoromycotina.</title>
        <authorList>
            <person name="Muszewska A."/>
            <person name="Okrasinska A."/>
            <person name="Steczkiewicz K."/>
            <person name="Drgas O."/>
            <person name="Orlowska M."/>
            <person name="Perlinska-Lenart U."/>
            <person name="Aleksandrzak-Piekarczyk T."/>
            <person name="Szatraj K."/>
            <person name="Zielenkiewicz U."/>
            <person name="Pilsyk S."/>
            <person name="Malc E."/>
            <person name="Mieczkowski P."/>
            <person name="Kruszewska J.S."/>
            <person name="Biernat P."/>
            <person name="Pawlowska J."/>
        </authorList>
    </citation>
    <scope>NUCLEOTIDE SEQUENCE</scope>
    <source>
        <strain evidence="9">WA0000051536</strain>
    </source>
</reference>
<protein>
    <recommendedName>
        <fullName evidence="11">Gamma-butyrobetaine dioxygenase</fullName>
    </recommendedName>
</protein>
<evidence type="ECO:0000256" key="4">
    <source>
        <dbReference type="ARBA" id="ARBA00022964"/>
    </source>
</evidence>
<dbReference type="InterPro" id="IPR003819">
    <property type="entry name" value="TauD/TfdA-like"/>
</dbReference>
<evidence type="ECO:0000256" key="6">
    <source>
        <dbReference type="ARBA" id="ARBA00023004"/>
    </source>
</evidence>
<keyword evidence="3" id="KW-0479">Metal-binding</keyword>
<dbReference type="Pfam" id="PF02668">
    <property type="entry name" value="TauD"/>
    <property type="match status" value="1"/>
</dbReference>
<feature type="domain" description="Gamma-butyrobetaine hydroxylase-like N-terminal" evidence="8">
    <location>
        <begin position="40"/>
        <end position="122"/>
    </location>
</feature>
<dbReference type="SUPFAM" id="SSF51197">
    <property type="entry name" value="Clavaminate synthase-like"/>
    <property type="match status" value="1"/>
</dbReference>
<comment type="similarity">
    <text evidence="2">Belongs to the gamma-BBH/TMLD family.</text>
</comment>
<dbReference type="GO" id="GO:0016706">
    <property type="term" value="F:2-oxoglutarate-dependent dioxygenase activity"/>
    <property type="evidence" value="ECO:0007669"/>
    <property type="project" value="UniProtKB-ARBA"/>
</dbReference>
<keyword evidence="10" id="KW-1185">Reference proteome</keyword>
<dbReference type="PANTHER" id="PTHR10696">
    <property type="entry name" value="GAMMA-BUTYROBETAINE HYDROXYLASE-RELATED"/>
    <property type="match status" value="1"/>
</dbReference>
<dbReference type="AlphaFoldDB" id="A0A8H7UQS6"/>
<dbReference type="PANTHER" id="PTHR10696:SF25">
    <property type="entry name" value="OXIDOREDUCTASE AIM17-RELATED"/>
    <property type="match status" value="1"/>
</dbReference>
<sequence>MLARHYSKLVKSSLIHKPLRCLTTVSSQQVVPLEANGTEVHVDSSSVKIQWPKASNIAQEAPHTSTYSHLWLRDNCQCPECLHPTNRQKLHSSADVPLDIVPKQTTLTNDGLEITWNKSLRHHADSKIHKSFYPASFLSQYSSPTLRQQFRFNNLKFITWDRELMEAENKFISYEEYNTEQGLYKTLKQLFDYGIVFLKDVPTHDSKVTEVAEKIGNVRESFYGRDFDVKSVAKSKNIAYTSLYLGFHMDLLRYYEAPPGLQLLHSLKNSVTGGSSIFVDSFKAVEIMKAEHFDDYTALKEIPVTFHYVNDGHHMYYRRPTIVDDKAQEGGSWGMHVNYAPPFQGPLDIDDPLEATRFYKAFQTFADIVEDRNLRFELTLQPGQLVIFANRRVLHGRTAFDPTSGDRHLKGTYLELDLFKDKLRVLAEKYHTAT</sequence>
<dbReference type="Gene3D" id="3.60.130.10">
    <property type="entry name" value="Clavaminate synthase-like"/>
    <property type="match status" value="1"/>
</dbReference>
<dbReference type="InterPro" id="IPR042098">
    <property type="entry name" value="TauD-like_sf"/>
</dbReference>
<evidence type="ECO:0000256" key="2">
    <source>
        <dbReference type="ARBA" id="ARBA00008654"/>
    </source>
</evidence>
<dbReference type="FunFam" id="3.30.2020.30:FF:000002">
    <property type="entry name" value="Putative gamma-butyrobetaine dioxygenase"/>
    <property type="match status" value="1"/>
</dbReference>
<dbReference type="GO" id="GO:0045329">
    <property type="term" value="P:carnitine biosynthetic process"/>
    <property type="evidence" value="ECO:0007669"/>
    <property type="project" value="TreeGrafter"/>
</dbReference>
<dbReference type="CDD" id="cd00250">
    <property type="entry name" value="CAS_like"/>
    <property type="match status" value="1"/>
</dbReference>
<proteinExistence type="inferred from homology"/>
<dbReference type="GO" id="GO:0005739">
    <property type="term" value="C:mitochondrion"/>
    <property type="evidence" value="ECO:0007669"/>
    <property type="project" value="TreeGrafter"/>
</dbReference>
<keyword evidence="5" id="KW-0560">Oxidoreductase</keyword>
<dbReference type="InterPro" id="IPR050411">
    <property type="entry name" value="AlphaKG_dependent_hydroxylases"/>
</dbReference>
<evidence type="ECO:0000256" key="3">
    <source>
        <dbReference type="ARBA" id="ARBA00022723"/>
    </source>
</evidence>
<dbReference type="InterPro" id="IPR038492">
    <property type="entry name" value="GBBH-like_N_sf"/>
</dbReference>